<dbReference type="Pfam" id="PF07433">
    <property type="entry name" value="DUF1513"/>
    <property type="match status" value="1"/>
</dbReference>
<dbReference type="SUPFAM" id="SSF69322">
    <property type="entry name" value="Tricorn protease domain 2"/>
    <property type="match status" value="1"/>
</dbReference>
<proteinExistence type="predicted"/>
<dbReference type="InterPro" id="IPR006311">
    <property type="entry name" value="TAT_signal"/>
</dbReference>
<feature type="chain" id="PRO_5028862178" evidence="1">
    <location>
        <begin position="27"/>
        <end position="375"/>
    </location>
</feature>
<organism evidence="2 3">
    <name type="scientific">Defluviicoccus vanus</name>
    <dbReference type="NCBI Taxonomy" id="111831"/>
    <lineage>
        <taxon>Bacteria</taxon>
        <taxon>Pseudomonadati</taxon>
        <taxon>Pseudomonadota</taxon>
        <taxon>Alphaproteobacteria</taxon>
        <taxon>Rhodospirillales</taxon>
        <taxon>Rhodospirillaceae</taxon>
        <taxon>Defluviicoccus</taxon>
    </lineage>
</organism>
<feature type="signal peptide" evidence="1">
    <location>
        <begin position="1"/>
        <end position="26"/>
    </location>
</feature>
<sequence length="375" mass="38908">MAINRRTLLRRTGGVAAGLAAAGTLAAIEVTTPRSARAVGYVGGCQQPDGRYAVACFDASGSEQLVVPLPGRGHGITTDAGTGLIVIFARRPGRFALVLRPNQPPQIFTPPDDRHFYGHGAFSPAGDLLYATENDFHRQQGMIGIYAAADWRRIGEFPTGGVGPHEVVLLPDGVTLAVANGGIATDPAVGDGRTSLGEAVASDLVLLDRRTGAPRGRWWLPEPLADLSIRHLAVDRSGSVWFGGQWEGAAEVTPPLLGRLRRNGVLESVATAAIDGNLANYVGSVASDAGGRLIAASSPRAGAVALLDASTTRIIDVVTLTDGCGLAGTAVPGRFIATSGNGAITALDVTATAASEEPLRTSTVRWDNHLHRLQA</sequence>
<dbReference type="RefSeq" id="WP_190260699.1">
    <property type="nucleotide sequence ID" value="NZ_CP053923.1"/>
</dbReference>
<dbReference type="AlphaFoldDB" id="A0A7H1N3C7"/>
<accession>A0A7H1N3C7</accession>
<name>A0A7H1N3C7_9PROT</name>
<evidence type="ECO:0000313" key="2">
    <source>
        <dbReference type="EMBL" id="QNT70213.1"/>
    </source>
</evidence>
<dbReference type="EMBL" id="CP053923">
    <property type="protein sequence ID" value="QNT70213.1"/>
    <property type="molecule type" value="Genomic_DNA"/>
</dbReference>
<dbReference type="Proteomes" id="UP000516369">
    <property type="component" value="Chromosome"/>
</dbReference>
<dbReference type="KEGG" id="dvn:HQ394_13870"/>
<evidence type="ECO:0000313" key="3">
    <source>
        <dbReference type="Proteomes" id="UP000516369"/>
    </source>
</evidence>
<gene>
    <name evidence="2" type="ORF">HQ394_13870</name>
</gene>
<dbReference type="Gene3D" id="2.130.10.10">
    <property type="entry name" value="YVTN repeat-like/Quinoprotein amine dehydrogenase"/>
    <property type="match status" value="1"/>
</dbReference>
<reference evidence="2 3" key="1">
    <citation type="submission" date="2020-05" db="EMBL/GenBank/DDBJ databases">
        <title>Complete closed genome sequence of Defluviicoccus vanus.</title>
        <authorList>
            <person name="Bessarab I."/>
            <person name="Arumugam K."/>
            <person name="Maszenan A.M."/>
            <person name="Seviour R.J."/>
            <person name="Williams R.B."/>
        </authorList>
    </citation>
    <scope>NUCLEOTIDE SEQUENCE [LARGE SCALE GENOMIC DNA]</scope>
    <source>
        <strain evidence="2 3">Ben 114</strain>
    </source>
</reference>
<evidence type="ECO:0000256" key="1">
    <source>
        <dbReference type="SAM" id="SignalP"/>
    </source>
</evidence>
<protein>
    <submittedName>
        <fullName evidence="2">DUF1513 domain-containing protein</fullName>
    </submittedName>
</protein>
<dbReference type="InterPro" id="IPR015943">
    <property type="entry name" value="WD40/YVTN_repeat-like_dom_sf"/>
</dbReference>
<keyword evidence="1" id="KW-0732">Signal</keyword>
<dbReference type="PROSITE" id="PS51318">
    <property type="entry name" value="TAT"/>
    <property type="match status" value="1"/>
</dbReference>
<dbReference type="PIRSF" id="PIRSF028101">
    <property type="entry name" value="UCP028101"/>
    <property type="match status" value="1"/>
</dbReference>
<dbReference type="InterPro" id="IPR008311">
    <property type="entry name" value="UCP028101"/>
</dbReference>
<keyword evidence="3" id="KW-1185">Reference proteome</keyword>